<dbReference type="EMBL" id="AGWX01000001">
    <property type="protein sequence ID" value="EKS41512.1"/>
    <property type="molecule type" value="Genomic_DNA"/>
</dbReference>
<dbReference type="HOGENOM" id="CLU_3354121_0_0_5"/>
<dbReference type="AlphaFoldDB" id="K8PFU6"/>
<name>K8PFU6_9BRAD</name>
<evidence type="ECO:0000313" key="1">
    <source>
        <dbReference type="EMBL" id="EKS41512.1"/>
    </source>
</evidence>
<dbReference type="PATRIC" id="fig|883078.3.peg.623"/>
<reference evidence="1 2" key="1">
    <citation type="submission" date="2012-04" db="EMBL/GenBank/DDBJ databases">
        <title>The Genome Sequence of Afipia broomeae ATCC 49717.</title>
        <authorList>
            <consortium name="The Broad Institute Genome Sequencing Platform"/>
            <person name="Earl A."/>
            <person name="Ward D."/>
            <person name="Feldgarden M."/>
            <person name="Gevers D."/>
            <person name="Huys G."/>
            <person name="Walker B."/>
            <person name="Young S.K."/>
            <person name="Zeng Q."/>
            <person name="Gargeya S."/>
            <person name="Fitzgerald M."/>
            <person name="Haas B."/>
            <person name="Abouelleil A."/>
            <person name="Alvarado L."/>
            <person name="Arachchi H.M."/>
            <person name="Berlin A."/>
            <person name="Chapman S.B."/>
            <person name="Goldberg J."/>
            <person name="Griggs A."/>
            <person name="Gujja S."/>
            <person name="Hansen M."/>
            <person name="Howarth C."/>
            <person name="Imamovic A."/>
            <person name="Larimer J."/>
            <person name="McCowen C."/>
            <person name="Montmayeur A."/>
            <person name="Murphy C."/>
            <person name="Neiman D."/>
            <person name="Pearson M."/>
            <person name="Priest M."/>
            <person name="Roberts A."/>
            <person name="Saif S."/>
            <person name="Shea T."/>
            <person name="Sisk P."/>
            <person name="Sykes S."/>
            <person name="Wortman J."/>
            <person name="Nusbaum C."/>
            <person name="Birren B."/>
        </authorList>
    </citation>
    <scope>NUCLEOTIDE SEQUENCE [LARGE SCALE GENOMIC DNA]</scope>
    <source>
        <strain evidence="1 2">ATCC 49717</strain>
    </source>
</reference>
<protein>
    <submittedName>
        <fullName evidence="1">Uncharacterized protein</fullName>
    </submittedName>
</protein>
<dbReference type="Proteomes" id="UP000001096">
    <property type="component" value="Unassembled WGS sequence"/>
</dbReference>
<sequence>MDGTVAEAIIMGGTAVEAITMDGIAAITATGTNGQV</sequence>
<evidence type="ECO:0000313" key="2">
    <source>
        <dbReference type="Proteomes" id="UP000001096"/>
    </source>
</evidence>
<keyword evidence="2" id="KW-1185">Reference proteome</keyword>
<comment type="caution">
    <text evidence="1">The sequence shown here is derived from an EMBL/GenBank/DDBJ whole genome shotgun (WGS) entry which is preliminary data.</text>
</comment>
<proteinExistence type="predicted"/>
<gene>
    <name evidence="1" type="ORF">HMPREF9695_00604</name>
</gene>
<organism evidence="1 2">
    <name type="scientific">Afipia broomeae ATCC 49717</name>
    <dbReference type="NCBI Taxonomy" id="883078"/>
    <lineage>
        <taxon>Bacteria</taxon>
        <taxon>Pseudomonadati</taxon>
        <taxon>Pseudomonadota</taxon>
        <taxon>Alphaproteobacteria</taxon>
        <taxon>Hyphomicrobiales</taxon>
        <taxon>Nitrobacteraceae</taxon>
        <taxon>Afipia</taxon>
    </lineage>
</organism>
<accession>K8PFU6</accession>